<reference evidence="4" key="2">
    <citation type="submission" date="2020-04" db="EMBL/GenBank/DDBJ databases">
        <authorList>
            <consortium name="NCBI Genome Project"/>
        </authorList>
    </citation>
    <scope>NUCLEOTIDE SEQUENCE</scope>
    <source>
        <strain evidence="4">CBS 342.82</strain>
    </source>
</reference>
<gene>
    <name evidence="4" type="ORF">K489DRAFT_305206</name>
</gene>
<dbReference type="PANTHER" id="PTHR38113">
    <property type="match status" value="1"/>
</dbReference>
<accession>A0A6J3M8F5</accession>
<protein>
    <recommendedName>
        <fullName evidence="2">DUF2293 domain-containing protein</fullName>
    </recommendedName>
</protein>
<feature type="region of interest" description="Disordered" evidence="1">
    <location>
        <begin position="225"/>
        <end position="256"/>
    </location>
</feature>
<dbReference type="Pfam" id="PF10056">
    <property type="entry name" value="DUF2293"/>
    <property type="match status" value="1"/>
</dbReference>
<sequence>PPGFQFLPVGTPELAERCKEISRIRGLPVDIVNADPLNKNGKDENKVSHHILRVGYHFRAEVVNDACADLGYVNVRGKYMKATEASTQSILARTMMSHGLRPVPGAGLAPERETDEQIRAAVKELFPKIPDEDLEAIMQHAWAEGSGRVGNAAFLTLSRRVQLATIARIRHRYTDYDRLLRAFEWKQARLEVEPVCVQKLLEWRGENEEDDQVEEIVREVIVIDDDDDDDQGGSANMVQARDSRMETSYQRVAYED</sequence>
<keyword evidence="3" id="KW-1185">Reference proteome</keyword>
<evidence type="ECO:0000256" key="1">
    <source>
        <dbReference type="SAM" id="MobiDB-lite"/>
    </source>
</evidence>
<feature type="domain" description="DUF2293" evidence="2">
    <location>
        <begin position="122"/>
        <end position="204"/>
    </location>
</feature>
<evidence type="ECO:0000313" key="3">
    <source>
        <dbReference type="Proteomes" id="UP000504637"/>
    </source>
</evidence>
<reference evidence="4" key="1">
    <citation type="submission" date="2020-01" db="EMBL/GenBank/DDBJ databases">
        <authorList>
            <consortium name="DOE Joint Genome Institute"/>
            <person name="Haridas S."/>
            <person name="Albert R."/>
            <person name="Binder M."/>
            <person name="Bloem J."/>
            <person name="Labutti K."/>
            <person name="Salamov A."/>
            <person name="Andreopoulos B."/>
            <person name="Baker S.E."/>
            <person name="Barry K."/>
            <person name="Bills G."/>
            <person name="Bluhm B.H."/>
            <person name="Cannon C."/>
            <person name="Castanera R."/>
            <person name="Culley D.E."/>
            <person name="Daum C."/>
            <person name="Ezra D."/>
            <person name="Gonzalez J.B."/>
            <person name="Henrissat B."/>
            <person name="Kuo A."/>
            <person name="Liang C."/>
            <person name="Lipzen A."/>
            <person name="Lutzoni F."/>
            <person name="Magnuson J."/>
            <person name="Mondo S."/>
            <person name="Nolan M."/>
            <person name="Ohm R."/>
            <person name="Pangilinan J."/>
            <person name="Park H.-J."/>
            <person name="Ramirez L."/>
            <person name="Alfaro M."/>
            <person name="Sun H."/>
            <person name="Tritt A."/>
            <person name="Yoshinaga Y."/>
            <person name="Zwiers L.-H."/>
            <person name="Turgeon B.G."/>
            <person name="Goodwin S.B."/>
            <person name="Spatafora J.W."/>
            <person name="Crous P.W."/>
            <person name="Grigoriev I.V."/>
        </authorList>
    </citation>
    <scope>NUCLEOTIDE SEQUENCE</scope>
    <source>
        <strain evidence="4">CBS 342.82</strain>
    </source>
</reference>
<dbReference type="PANTHER" id="PTHR38113:SF1">
    <property type="entry name" value="DUF2293 DOMAIN-CONTAINING PROTEIN"/>
    <property type="match status" value="1"/>
</dbReference>
<dbReference type="GeneID" id="54358330"/>
<dbReference type="Proteomes" id="UP000504637">
    <property type="component" value="Unplaced"/>
</dbReference>
<proteinExistence type="predicted"/>
<dbReference type="RefSeq" id="XP_033460920.1">
    <property type="nucleotide sequence ID" value="XM_033600530.1"/>
</dbReference>
<dbReference type="InterPro" id="IPR018744">
    <property type="entry name" value="DUF2293"/>
</dbReference>
<feature type="non-terminal residue" evidence="4">
    <location>
        <position position="256"/>
    </location>
</feature>
<organism evidence="4">
    <name type="scientific">Dissoconium aciculare CBS 342.82</name>
    <dbReference type="NCBI Taxonomy" id="1314786"/>
    <lineage>
        <taxon>Eukaryota</taxon>
        <taxon>Fungi</taxon>
        <taxon>Dikarya</taxon>
        <taxon>Ascomycota</taxon>
        <taxon>Pezizomycotina</taxon>
        <taxon>Dothideomycetes</taxon>
        <taxon>Dothideomycetidae</taxon>
        <taxon>Mycosphaerellales</taxon>
        <taxon>Dissoconiaceae</taxon>
        <taxon>Dissoconium</taxon>
    </lineage>
</organism>
<feature type="non-terminal residue" evidence="4">
    <location>
        <position position="1"/>
    </location>
</feature>
<evidence type="ECO:0000313" key="4">
    <source>
        <dbReference type="RefSeq" id="XP_033460920.1"/>
    </source>
</evidence>
<name>A0A6J3M8F5_9PEZI</name>
<evidence type="ECO:0000259" key="2">
    <source>
        <dbReference type="Pfam" id="PF10056"/>
    </source>
</evidence>
<dbReference type="AlphaFoldDB" id="A0A6J3M8F5"/>
<dbReference type="OrthoDB" id="5288828at2759"/>
<reference evidence="4" key="3">
    <citation type="submission" date="2025-08" db="UniProtKB">
        <authorList>
            <consortium name="RefSeq"/>
        </authorList>
    </citation>
    <scope>IDENTIFICATION</scope>
    <source>
        <strain evidence="4">CBS 342.82</strain>
    </source>
</reference>